<name>A0A0A1TV11_ENTIV</name>
<dbReference type="EMBL" id="KB207150">
    <property type="protein sequence ID" value="ELP84143.1"/>
    <property type="molecule type" value="Genomic_DNA"/>
</dbReference>
<organism evidence="1 2">
    <name type="scientific">Entamoeba invadens IP1</name>
    <dbReference type="NCBI Taxonomy" id="370355"/>
    <lineage>
        <taxon>Eukaryota</taxon>
        <taxon>Amoebozoa</taxon>
        <taxon>Evosea</taxon>
        <taxon>Archamoebae</taxon>
        <taxon>Mastigamoebida</taxon>
        <taxon>Entamoebidae</taxon>
        <taxon>Entamoeba</taxon>
    </lineage>
</organism>
<accession>A0A0A1TV11</accession>
<dbReference type="GeneID" id="14883120"/>
<gene>
    <name evidence="1" type="ORF">EIN_342680</name>
</gene>
<evidence type="ECO:0000313" key="2">
    <source>
        <dbReference type="Proteomes" id="UP000014680"/>
    </source>
</evidence>
<sequence length="52" mass="6320">MRGLSSYHIMIVSKYFETIKDFIKLELVCKKFRGNMVKFHFNPIPLNWKTIR</sequence>
<evidence type="ECO:0000313" key="1">
    <source>
        <dbReference type="EMBL" id="ELP84143.1"/>
    </source>
</evidence>
<reference evidence="1 2" key="1">
    <citation type="submission" date="2012-10" db="EMBL/GenBank/DDBJ databases">
        <authorList>
            <person name="Zafar N."/>
            <person name="Inman J."/>
            <person name="Hall N."/>
            <person name="Lorenzi H."/>
            <person name="Caler E."/>
        </authorList>
    </citation>
    <scope>NUCLEOTIDE SEQUENCE [LARGE SCALE GENOMIC DNA]</scope>
    <source>
        <strain evidence="1 2">IP1</strain>
    </source>
</reference>
<proteinExistence type="predicted"/>
<dbReference type="VEuPathDB" id="AmoebaDB:EIN_342680"/>
<dbReference type="KEGG" id="eiv:EIN_342680"/>
<keyword evidence="2" id="KW-1185">Reference proteome</keyword>
<feature type="non-terminal residue" evidence="1">
    <location>
        <position position="1"/>
    </location>
</feature>
<protein>
    <submittedName>
        <fullName evidence="1">Leucine rich repeat containing protein BspA family protein</fullName>
    </submittedName>
</protein>
<dbReference type="AlphaFoldDB" id="A0A0A1TV11"/>
<feature type="non-terminal residue" evidence="1">
    <location>
        <position position="52"/>
    </location>
</feature>
<dbReference type="OrthoDB" id="10449898at2759"/>
<dbReference type="Proteomes" id="UP000014680">
    <property type="component" value="Unassembled WGS sequence"/>
</dbReference>
<dbReference type="RefSeq" id="XP_004183489.1">
    <property type="nucleotide sequence ID" value="XM_004183441.1"/>
</dbReference>